<comment type="caution">
    <text evidence="1">The sequence shown here is derived from an EMBL/GenBank/DDBJ whole genome shotgun (WGS) entry which is preliminary data.</text>
</comment>
<reference evidence="2" key="1">
    <citation type="submission" date="2008-04" db="EMBL/GenBank/DDBJ databases">
        <title>Draft genome sequence of Providencia stuartii (ATCC 25827).</title>
        <authorList>
            <person name="Sudarsanam P."/>
            <person name="Ley R."/>
            <person name="Guruge J."/>
            <person name="Turnbaugh P.J."/>
            <person name="Mahowald M."/>
            <person name="Liep D."/>
            <person name="Gordon J."/>
        </authorList>
    </citation>
    <scope>NUCLEOTIDE SEQUENCE [LARGE SCALE GENOMIC DNA]</scope>
    <source>
        <strain evidence="2">ATCC 25827</strain>
    </source>
</reference>
<protein>
    <submittedName>
        <fullName evidence="1">Uncharacterized protein</fullName>
    </submittedName>
</protein>
<accession>A0AA87CSI5</accession>
<name>A0AA87CSI5_PROST</name>
<reference evidence="1 2" key="3">
    <citation type="submission" date="2008-05" db="EMBL/GenBank/DDBJ databases">
        <authorList>
            <person name="Fulton L."/>
            <person name="Clifton S."/>
            <person name="Fulton B."/>
            <person name="Xu J."/>
            <person name="Minx P."/>
            <person name="Pepin K.H."/>
            <person name="Johnson M."/>
            <person name="Thiruvilangam P."/>
            <person name="Bhonagiri V."/>
            <person name="Nash W.E."/>
            <person name="Mardis E.R."/>
            <person name="Wilson R.K."/>
        </authorList>
    </citation>
    <scope>NUCLEOTIDE SEQUENCE [LARGE SCALE GENOMIC DNA]</scope>
    <source>
        <strain evidence="1 2">ATCC 25827</strain>
    </source>
</reference>
<evidence type="ECO:0000313" key="1">
    <source>
        <dbReference type="EMBL" id="EDU58665.1"/>
    </source>
</evidence>
<proteinExistence type="predicted"/>
<organism evidence="1 2">
    <name type="scientific">Providencia stuartii ATCC 25827</name>
    <dbReference type="NCBI Taxonomy" id="471874"/>
    <lineage>
        <taxon>Bacteria</taxon>
        <taxon>Pseudomonadati</taxon>
        <taxon>Pseudomonadota</taxon>
        <taxon>Gammaproteobacteria</taxon>
        <taxon>Enterobacterales</taxon>
        <taxon>Morganellaceae</taxon>
        <taxon>Providencia</taxon>
    </lineage>
</organism>
<dbReference type="Proteomes" id="UP000004506">
    <property type="component" value="Unassembled WGS sequence"/>
</dbReference>
<evidence type="ECO:0000313" key="2">
    <source>
        <dbReference type="Proteomes" id="UP000004506"/>
    </source>
</evidence>
<reference evidence="2" key="2">
    <citation type="submission" date="2008-04" db="EMBL/GenBank/DDBJ databases">
        <title>Draft genome sequence of Providencia stuartii(ATCC 25827).</title>
        <authorList>
            <person name="Sudarsanam P."/>
            <person name="Ley R."/>
            <person name="Guruge J."/>
            <person name="Turnbaugh P.J."/>
            <person name="Mahowald M."/>
            <person name="Liep D."/>
            <person name="Gordon J."/>
        </authorList>
    </citation>
    <scope>NUCLEOTIDE SEQUENCE [LARGE SCALE GENOMIC DNA]</scope>
    <source>
        <strain evidence="2">ATCC 25827</strain>
    </source>
</reference>
<dbReference type="AlphaFoldDB" id="A0AA87CSI5"/>
<gene>
    <name evidence="1" type="ORF">PROSTU_01842</name>
</gene>
<sequence length="40" mass="4489">MILYTHEMMEACYQRGMLSASKEGKTLSHSVGWKVESGIV</sequence>
<dbReference type="EMBL" id="ABJD02000101">
    <property type="protein sequence ID" value="EDU58665.1"/>
    <property type="molecule type" value="Genomic_DNA"/>
</dbReference>